<evidence type="ECO:0000313" key="2">
    <source>
        <dbReference type="Proteomes" id="UP000002421"/>
    </source>
</evidence>
<proteinExistence type="predicted"/>
<accession>B3FJA1</accession>
<dbReference type="KEGG" id="vg:6372356"/>
<dbReference type="OrthoDB" id="26436at10239"/>
<organismHost>
    <name type="scientific">Pseudomonas chlororaphis</name>
    <dbReference type="NCBI Taxonomy" id="587753"/>
</organismHost>
<dbReference type="Proteomes" id="UP000002421">
    <property type="component" value="Segment"/>
</dbReference>
<sequence length="134" mass="15637">MNLITEFRAATRRKLISFWHGLWARSDVGFRRMCVIASLHAQLVKCSSYDHNSIDRLNERMQLVADSNAMKFPTLFGSVIWKHIPPLEKVDLNSDRVVRRIIRSMPCWLNYGTDEKLESDIKCLLGYCVEAKHR</sequence>
<dbReference type="RefSeq" id="YP_001956962.1">
    <property type="nucleotide sequence ID" value="NC_010821.1"/>
</dbReference>
<name>B3FJA1_BP201</name>
<dbReference type="EMBL" id="EU197055">
    <property type="protein sequence ID" value="ABY63068.1"/>
    <property type="molecule type" value="Genomic_DNA"/>
</dbReference>
<reference evidence="1 2" key="1">
    <citation type="journal article" date="2008" name="Virology">
        <title>Characterization of Pseudomonas chlororaphis myovirus 201varphi2-1 via genomic sequencing, mass spectrometry, and electron microscopy.</title>
        <authorList>
            <person name="Thomas J.A."/>
            <person name="Rolando M.R."/>
            <person name="Carroll C.A."/>
            <person name="Shen P.S."/>
            <person name="Belnap D.M."/>
            <person name="Weintraub S.T."/>
            <person name="Serwer P."/>
            <person name="Hardies S.C."/>
        </authorList>
    </citation>
    <scope>NUCLEOTIDE SEQUENCE</scope>
</reference>
<evidence type="ECO:0000313" key="1">
    <source>
        <dbReference type="EMBL" id="ABY63068.1"/>
    </source>
</evidence>
<organism evidence="1 2">
    <name type="scientific">Pseudomonas phage 201phi2-1</name>
    <name type="common">Pseudomonas chlororaphis phage 201phi2-1</name>
    <dbReference type="NCBI Taxonomy" id="198110"/>
    <lineage>
        <taxon>Viruses</taxon>
        <taxon>Duplodnaviria</taxon>
        <taxon>Heunggongvirae</taxon>
        <taxon>Uroviricota</taxon>
        <taxon>Caudoviricetes</taxon>
        <taxon>Chimalliviridae</taxon>
        <taxon>Serwervirus</taxon>
        <taxon>Serwervirus 201phi21</taxon>
    </lineage>
</organism>
<gene>
    <name evidence="1" type="ORF">201phi2-1p239</name>
</gene>
<protein>
    <submittedName>
        <fullName evidence="1">Uncharacterized protein</fullName>
    </submittedName>
</protein>
<keyword evidence="2" id="KW-1185">Reference proteome</keyword>